<gene>
    <name evidence="14" type="ORF">Desgi_1215</name>
</gene>
<evidence type="ECO:0000256" key="12">
    <source>
        <dbReference type="RuleBase" id="RU003985"/>
    </source>
</evidence>
<evidence type="ECO:0000313" key="14">
    <source>
        <dbReference type="EMBL" id="AGL00736.1"/>
    </source>
</evidence>
<dbReference type="CDD" id="cd01561">
    <property type="entry name" value="CBS_like"/>
    <property type="match status" value="1"/>
</dbReference>
<dbReference type="FunFam" id="3.40.50.1100:FF:000067">
    <property type="entry name" value="Cysteine synthase"/>
    <property type="match status" value="1"/>
</dbReference>
<comment type="cofactor">
    <cofactor evidence="1 10 12">
        <name>pyridoxal 5'-phosphate</name>
        <dbReference type="ChEBI" id="CHEBI:597326"/>
    </cofactor>
</comment>
<dbReference type="InterPro" id="IPR050214">
    <property type="entry name" value="Cys_Synth/Cystath_Beta-Synth"/>
</dbReference>
<feature type="binding site" evidence="10">
    <location>
        <position position="105"/>
    </location>
    <ligand>
        <name>pyridoxal 5'-phosphate</name>
        <dbReference type="ChEBI" id="CHEBI:597326"/>
    </ligand>
</feature>
<reference evidence="14 15" key="1">
    <citation type="submission" date="2012-01" db="EMBL/GenBank/DDBJ databases">
        <title>Complete sequence of Desulfotomaculum gibsoniae DSM 7213.</title>
        <authorList>
            <consortium name="US DOE Joint Genome Institute"/>
            <person name="Lucas S."/>
            <person name="Han J."/>
            <person name="Lapidus A."/>
            <person name="Cheng J.-F."/>
            <person name="Goodwin L."/>
            <person name="Pitluck S."/>
            <person name="Peters L."/>
            <person name="Ovchinnikova G."/>
            <person name="Teshima H."/>
            <person name="Detter J.C."/>
            <person name="Han C."/>
            <person name="Tapia R."/>
            <person name="Land M."/>
            <person name="Hauser L."/>
            <person name="Kyrpides N."/>
            <person name="Ivanova N."/>
            <person name="Pagani I."/>
            <person name="Parshina S."/>
            <person name="Plugge C."/>
            <person name="Muyzer G."/>
            <person name="Kuever J."/>
            <person name="Ivanova A."/>
            <person name="Nazina T."/>
            <person name="Klenk H.-P."/>
            <person name="Brambilla E."/>
            <person name="Spring S."/>
            <person name="Stams A.F."/>
            <person name="Woyke T."/>
        </authorList>
    </citation>
    <scope>NUCLEOTIDE SEQUENCE [LARGE SCALE GENOMIC DNA]</scope>
    <source>
        <strain evidence="14 15">DSM 7213</strain>
    </source>
</reference>
<evidence type="ECO:0000256" key="10">
    <source>
        <dbReference type="PIRSR" id="PIRSR605856-50"/>
    </source>
</evidence>
<dbReference type="InterPro" id="IPR001926">
    <property type="entry name" value="TrpB-like_PALP"/>
</dbReference>
<dbReference type="EMBL" id="CP003273">
    <property type="protein sequence ID" value="AGL00736.1"/>
    <property type="molecule type" value="Genomic_DNA"/>
</dbReference>
<dbReference type="InterPro" id="IPR005859">
    <property type="entry name" value="CysK"/>
</dbReference>
<dbReference type="AlphaFoldDB" id="R4KM68"/>
<dbReference type="Gene3D" id="3.40.50.1100">
    <property type="match status" value="2"/>
</dbReference>
<comment type="similarity">
    <text evidence="3 12">Belongs to the cysteine synthase/cystathionine beta-synthase family.</text>
</comment>
<keyword evidence="15" id="KW-1185">Reference proteome</keyword>
<dbReference type="GO" id="GO:0005737">
    <property type="term" value="C:cytoplasm"/>
    <property type="evidence" value="ECO:0007669"/>
    <property type="project" value="UniProtKB-ARBA"/>
</dbReference>
<dbReference type="Pfam" id="PF00291">
    <property type="entry name" value="PALP"/>
    <property type="match status" value="1"/>
</dbReference>
<organism evidence="14 15">
    <name type="scientific">Desulfoscipio gibsoniae DSM 7213</name>
    <dbReference type="NCBI Taxonomy" id="767817"/>
    <lineage>
        <taxon>Bacteria</taxon>
        <taxon>Bacillati</taxon>
        <taxon>Bacillota</taxon>
        <taxon>Clostridia</taxon>
        <taxon>Eubacteriales</taxon>
        <taxon>Desulfallaceae</taxon>
        <taxon>Desulfoscipio</taxon>
    </lineage>
</organism>
<dbReference type="HOGENOM" id="CLU_021018_1_0_9"/>
<evidence type="ECO:0000256" key="7">
    <source>
        <dbReference type="ARBA" id="ARBA00022898"/>
    </source>
</evidence>
<evidence type="ECO:0000256" key="6">
    <source>
        <dbReference type="ARBA" id="ARBA00022679"/>
    </source>
</evidence>
<accession>R4KM68</accession>
<protein>
    <recommendedName>
        <fullName evidence="4 12">Cysteine synthase</fullName>
        <ecNumber evidence="4 12">2.5.1.47</ecNumber>
    </recommendedName>
</protein>
<evidence type="ECO:0000313" key="15">
    <source>
        <dbReference type="Proteomes" id="UP000013520"/>
    </source>
</evidence>
<proteinExistence type="inferred from homology"/>
<dbReference type="InterPro" id="IPR005856">
    <property type="entry name" value="Cys_synth"/>
</dbReference>
<dbReference type="STRING" id="767817.Desgi_1215"/>
<evidence type="ECO:0000256" key="1">
    <source>
        <dbReference type="ARBA" id="ARBA00001933"/>
    </source>
</evidence>
<dbReference type="InterPro" id="IPR002347">
    <property type="entry name" value="SDR_fam"/>
</dbReference>
<feature type="binding site" evidence="10">
    <location>
        <begin position="209"/>
        <end position="213"/>
    </location>
    <ligand>
        <name>pyridoxal 5'-phosphate</name>
        <dbReference type="ChEBI" id="CHEBI:597326"/>
    </ligand>
</feature>
<dbReference type="UniPathway" id="UPA00136">
    <property type="reaction ID" value="UER00200"/>
</dbReference>
<dbReference type="PANTHER" id="PTHR10314">
    <property type="entry name" value="CYSTATHIONINE BETA-SYNTHASE"/>
    <property type="match status" value="1"/>
</dbReference>
<dbReference type="Proteomes" id="UP000013520">
    <property type="component" value="Chromosome"/>
</dbReference>
<keyword evidence="7 10" id="KW-0663">Pyridoxal phosphate</keyword>
<feature type="binding site" evidence="10">
    <location>
        <position position="297"/>
    </location>
    <ligand>
        <name>pyridoxal 5'-phosphate</name>
        <dbReference type="ChEBI" id="CHEBI:597326"/>
    </ligand>
</feature>
<keyword evidence="5 12" id="KW-0028">Amino-acid biosynthesis</keyword>
<feature type="modified residue" description="N6-(pyridoxal phosphate)lysine" evidence="11">
    <location>
        <position position="64"/>
    </location>
</feature>
<dbReference type="GO" id="GO:0004124">
    <property type="term" value="F:cysteine synthase activity"/>
    <property type="evidence" value="ECO:0007669"/>
    <property type="project" value="UniProtKB-UniRule"/>
</dbReference>
<evidence type="ECO:0000256" key="3">
    <source>
        <dbReference type="ARBA" id="ARBA00007103"/>
    </source>
</evidence>
<evidence type="ECO:0000256" key="4">
    <source>
        <dbReference type="ARBA" id="ARBA00012681"/>
    </source>
</evidence>
<dbReference type="EC" id="2.5.1.47" evidence="4 12"/>
<dbReference type="KEGG" id="dgi:Desgi_1215"/>
<comment type="catalytic activity">
    <reaction evidence="9 12">
        <text>O-acetyl-L-serine + hydrogen sulfide = L-cysteine + acetate</text>
        <dbReference type="Rhea" id="RHEA:14829"/>
        <dbReference type="ChEBI" id="CHEBI:29919"/>
        <dbReference type="ChEBI" id="CHEBI:30089"/>
        <dbReference type="ChEBI" id="CHEBI:35235"/>
        <dbReference type="ChEBI" id="CHEBI:58340"/>
        <dbReference type="EC" id="2.5.1.47"/>
    </reaction>
</comment>
<evidence type="ECO:0000256" key="8">
    <source>
        <dbReference type="ARBA" id="ARBA00023192"/>
    </source>
</evidence>
<dbReference type="NCBIfam" id="TIGR01139">
    <property type="entry name" value="cysK"/>
    <property type="match status" value="1"/>
</dbReference>
<dbReference type="InterPro" id="IPR001216">
    <property type="entry name" value="P-phosphate_BS"/>
</dbReference>
<dbReference type="NCBIfam" id="TIGR01136">
    <property type="entry name" value="cysKM"/>
    <property type="match status" value="1"/>
</dbReference>
<evidence type="ECO:0000256" key="11">
    <source>
        <dbReference type="PIRSR" id="PIRSR605856-51"/>
    </source>
</evidence>
<dbReference type="GO" id="GO:0006535">
    <property type="term" value="P:cysteine biosynthetic process from serine"/>
    <property type="evidence" value="ECO:0007669"/>
    <property type="project" value="UniProtKB-UniRule"/>
</dbReference>
<keyword evidence="8 12" id="KW-0198">Cysteine biosynthesis</keyword>
<evidence type="ECO:0000256" key="9">
    <source>
        <dbReference type="ARBA" id="ARBA00047931"/>
    </source>
</evidence>
<keyword evidence="6 12" id="KW-0808">Transferase</keyword>
<feature type="domain" description="Tryptophan synthase beta chain-like PALP" evidence="13">
    <location>
        <begin position="28"/>
        <end position="325"/>
    </location>
</feature>
<evidence type="ECO:0000256" key="2">
    <source>
        <dbReference type="ARBA" id="ARBA00004962"/>
    </source>
</evidence>
<dbReference type="PRINTS" id="PR00081">
    <property type="entry name" value="GDHRDH"/>
</dbReference>
<dbReference type="eggNOG" id="COG0031">
    <property type="taxonomic scope" value="Bacteria"/>
</dbReference>
<dbReference type="InterPro" id="IPR036052">
    <property type="entry name" value="TrpB-like_PALP_sf"/>
</dbReference>
<evidence type="ECO:0000256" key="5">
    <source>
        <dbReference type="ARBA" id="ARBA00022605"/>
    </source>
</evidence>
<dbReference type="PROSITE" id="PS00901">
    <property type="entry name" value="CYS_SYNTHASE"/>
    <property type="match status" value="1"/>
</dbReference>
<evidence type="ECO:0000259" key="13">
    <source>
        <dbReference type="Pfam" id="PF00291"/>
    </source>
</evidence>
<dbReference type="SUPFAM" id="SSF53686">
    <property type="entry name" value="Tryptophan synthase beta subunit-like PLP-dependent enzymes"/>
    <property type="match status" value="1"/>
</dbReference>
<sequence>MPAVIKLYSICKIKAMDVIILSFAYDIKHLIGNTPLYELSHYGSGLPGRILAKLEYFNPGGSIKDRVALGMIEQAEKNGLLGGGSVNDNAHAAAGSVVIEPTSGNTGIGLAMVCSARGYRCILCMPETMSVERQNLLRALGAEVVLTSGAEGMSGAIAKAAELARQIPGAFMPAQFDNPANPAAHRATTAEEIWRDTAGHVDVLVSAVGTGGTITGIGETLKERNPALQVVAVEPAESPVLSGGKPGPHKIQGIGAGFVPRVLNVAILDEIIKVTGDQAMEAARCLAREEGLLVGISSGAAVYAAKELAGREQNRGRTVVVIFPDTGERYLSTELF</sequence>
<comment type="pathway">
    <text evidence="2">Amino-acid biosynthesis; L-cysteine biosynthesis; L-cysteine from L-serine: step 2/2.</text>
</comment>
<name>R4KM68_9FIRM</name>